<evidence type="ECO:0000313" key="6">
    <source>
        <dbReference type="EMBL" id="KKQ94704.1"/>
    </source>
</evidence>
<dbReference type="PANTHER" id="PTHR32347:SF23">
    <property type="entry name" value="BLL5650 PROTEIN"/>
    <property type="match status" value="1"/>
</dbReference>
<feature type="chain" id="PRO_5002533937" evidence="3">
    <location>
        <begin position="29"/>
        <end position="398"/>
    </location>
</feature>
<organism evidence="6 7">
    <name type="scientific">candidate division CPR2 bacterium GW2011_GWC2_39_10</name>
    <dbReference type="NCBI Taxonomy" id="1618345"/>
    <lineage>
        <taxon>Bacteria</taxon>
        <taxon>Bacteria division CPR2</taxon>
    </lineage>
</organism>
<dbReference type="InterPro" id="IPR050465">
    <property type="entry name" value="UPF0194_transport"/>
</dbReference>
<gene>
    <name evidence="6" type="ORF">UT18_C0008G0009</name>
</gene>
<dbReference type="AlphaFoldDB" id="A0A0G0P9A7"/>
<dbReference type="PANTHER" id="PTHR32347">
    <property type="entry name" value="EFFLUX SYSTEM COMPONENT YKNX-RELATED"/>
    <property type="match status" value="1"/>
</dbReference>
<keyword evidence="2" id="KW-0175">Coiled coil</keyword>
<dbReference type="Gene3D" id="2.40.50.100">
    <property type="match status" value="1"/>
</dbReference>
<dbReference type="GO" id="GO:0030313">
    <property type="term" value="C:cell envelope"/>
    <property type="evidence" value="ECO:0007669"/>
    <property type="project" value="UniProtKB-SubCell"/>
</dbReference>
<dbReference type="Pfam" id="PF25975">
    <property type="entry name" value="CzcB_C"/>
    <property type="match status" value="1"/>
</dbReference>
<evidence type="ECO:0000259" key="4">
    <source>
        <dbReference type="Pfam" id="PF25975"/>
    </source>
</evidence>
<dbReference type="Proteomes" id="UP000034207">
    <property type="component" value="Unassembled WGS sequence"/>
</dbReference>
<comment type="caution">
    <text evidence="6">The sequence shown here is derived from an EMBL/GenBank/DDBJ whole genome shotgun (WGS) entry which is preliminary data.</text>
</comment>
<accession>A0A0G0P9A7</accession>
<feature type="domain" description="AprE-like beta-barrel" evidence="5">
    <location>
        <begin position="259"/>
        <end position="332"/>
    </location>
</feature>
<keyword evidence="3" id="KW-0732">Signal</keyword>
<dbReference type="InterPro" id="IPR058982">
    <property type="entry name" value="Beta-barrel_AprE"/>
</dbReference>
<evidence type="ECO:0000256" key="3">
    <source>
        <dbReference type="SAM" id="SignalP"/>
    </source>
</evidence>
<dbReference type="STRING" id="1618345.UT18_C0008G0009"/>
<protein>
    <submittedName>
        <fullName evidence="6">Efflux transporter, RND family, MFP subunit</fullName>
    </submittedName>
</protein>
<evidence type="ECO:0000256" key="2">
    <source>
        <dbReference type="ARBA" id="ARBA00023054"/>
    </source>
</evidence>
<dbReference type="InterPro" id="IPR058649">
    <property type="entry name" value="CzcB_C"/>
</dbReference>
<evidence type="ECO:0000313" key="7">
    <source>
        <dbReference type="Proteomes" id="UP000034207"/>
    </source>
</evidence>
<dbReference type="EMBL" id="LBVV01000008">
    <property type="protein sequence ID" value="KKQ94704.1"/>
    <property type="molecule type" value="Genomic_DNA"/>
</dbReference>
<feature type="signal peptide" evidence="3">
    <location>
        <begin position="1"/>
        <end position="28"/>
    </location>
</feature>
<evidence type="ECO:0000259" key="5">
    <source>
        <dbReference type="Pfam" id="PF26002"/>
    </source>
</evidence>
<dbReference type="SUPFAM" id="SSF111369">
    <property type="entry name" value="HlyD-like secretion proteins"/>
    <property type="match status" value="1"/>
</dbReference>
<feature type="domain" description="CzcB-like C-terminal circularly permuted SH3-like" evidence="4">
    <location>
        <begin position="340"/>
        <end position="393"/>
    </location>
</feature>
<dbReference type="Gene3D" id="2.40.30.170">
    <property type="match status" value="1"/>
</dbReference>
<name>A0A0G0P9A7_UNCC2</name>
<evidence type="ECO:0000256" key="1">
    <source>
        <dbReference type="ARBA" id="ARBA00004196"/>
    </source>
</evidence>
<dbReference type="Gene3D" id="6.20.50.140">
    <property type="match status" value="1"/>
</dbReference>
<reference evidence="6" key="1">
    <citation type="journal article" date="2015" name="Nature">
        <title>rRNA introns, odd ribosomes, and small enigmatic genomes across a large radiation of phyla.</title>
        <authorList>
            <person name="Brown C.T."/>
            <person name="Hug L.A."/>
            <person name="Thomas B.C."/>
            <person name="Sharon I."/>
            <person name="Castelle C.J."/>
            <person name="Singh A."/>
            <person name="Wilkins M.J."/>
            <person name="Williams K.H."/>
            <person name="Banfield J.F."/>
        </authorList>
    </citation>
    <scope>NUCLEOTIDE SEQUENCE [LARGE SCALE GENOMIC DNA]</scope>
</reference>
<sequence>MKIPSIITKHKLKASLVVAVLIAGSVYAAQNNGSDKAPEFKEAAAIKGDVGVFFEADGLVEAEKAAVNFAQSGVLKEIKVKVGDKINAGDALAVQDTSKLQSQVDQAWATYNINSSKLARLNPDTGEEVLIKKQVLDAARIALDAERAIYSDVLAKNGLGSSQEISEAAKLKKAESDLESTQAQLNLTLATYKDAEYGVNSAWANVLAAKNSLADAYLKATITGTITGIEGIVGQTVGGSQQSSSAFITISKTNALSLSSYLDEEDITKVKTGQQIEAEFSSLEKTVKGAVSYVSPVAKTDQNGAVSYQVKMNLENTEAAILDGMSANIKFITKKVGPVVKVPNSAVKQVDGKTVVSMYDGSKNIITKEVETGFTDGKDVEIKNGLGAGEKVLIKATK</sequence>
<dbReference type="Pfam" id="PF26002">
    <property type="entry name" value="Beta-barrel_AprE"/>
    <property type="match status" value="1"/>
</dbReference>
<proteinExistence type="predicted"/>
<comment type="subcellular location">
    <subcellularLocation>
        <location evidence="1">Cell envelope</location>
    </subcellularLocation>
</comment>